<dbReference type="PANTHER" id="PTHR47505">
    <property type="entry name" value="DNA UTILIZATION PROTEIN YHGH"/>
    <property type="match status" value="1"/>
</dbReference>
<dbReference type="InterPro" id="IPR051910">
    <property type="entry name" value="ComF/GntX_DNA_util-trans"/>
</dbReference>
<dbReference type="InterPro" id="IPR029057">
    <property type="entry name" value="PRTase-like"/>
</dbReference>
<comment type="similarity">
    <text evidence="1">Belongs to the ComF/GntX family.</text>
</comment>
<sequence length="244" mass="27250">MIKGPDFLSTIKGIMVNTQRSGGRCVACLSQNSTDGLCPACRDDLPTNHWCCRTCALPLAFPGKELQCGDCLKAPPPYDRSRIPWRYQYPVDSMISRYKYHGQRKFVRPLVTEFGAFLAEQLEASEATRPDCLIPAPMLPSKRRKRGFNQAKDIAEHLGRVLDIPVNNQIVHRRRQAMAQQGLNREQRLANLQGVFEVENPAPERLAIVDDVVTTGATVRLLASLLRDAGAKEIEVWALARTPG</sequence>
<evidence type="ECO:0000259" key="2">
    <source>
        <dbReference type="Pfam" id="PF00156"/>
    </source>
</evidence>
<dbReference type="SUPFAM" id="SSF53271">
    <property type="entry name" value="PRTase-like"/>
    <property type="match status" value="1"/>
</dbReference>
<dbReference type="AlphaFoldDB" id="A0A5B0VQ36"/>
<gene>
    <name evidence="3" type="ORF">FWJ25_04070</name>
</gene>
<comment type="caution">
    <text evidence="3">The sequence shown here is derived from an EMBL/GenBank/DDBJ whole genome shotgun (WGS) entry which is preliminary data.</text>
</comment>
<dbReference type="PANTHER" id="PTHR47505:SF1">
    <property type="entry name" value="DNA UTILIZATION PROTEIN YHGH"/>
    <property type="match status" value="1"/>
</dbReference>
<proteinExistence type="inferred from homology"/>
<dbReference type="InterPro" id="IPR000836">
    <property type="entry name" value="PRTase_dom"/>
</dbReference>
<keyword evidence="4" id="KW-1185">Reference proteome</keyword>
<dbReference type="EMBL" id="VTUU01000001">
    <property type="protein sequence ID" value="KAA1176315.1"/>
    <property type="molecule type" value="Genomic_DNA"/>
</dbReference>
<name>A0A5B0VQ36_9GAMM</name>
<organism evidence="3 4">
    <name type="scientific">Marinobacter salinexigens</name>
    <dbReference type="NCBI Taxonomy" id="2919747"/>
    <lineage>
        <taxon>Bacteria</taxon>
        <taxon>Pseudomonadati</taxon>
        <taxon>Pseudomonadota</taxon>
        <taxon>Gammaproteobacteria</taxon>
        <taxon>Pseudomonadales</taxon>
        <taxon>Marinobacteraceae</taxon>
        <taxon>Marinobacter</taxon>
    </lineage>
</organism>
<dbReference type="Proteomes" id="UP000323161">
    <property type="component" value="Unassembled WGS sequence"/>
</dbReference>
<dbReference type="CDD" id="cd06223">
    <property type="entry name" value="PRTases_typeI"/>
    <property type="match status" value="1"/>
</dbReference>
<reference evidence="3 4" key="1">
    <citation type="submission" date="2019-08" db="EMBL/GenBank/DDBJ databases">
        <title>Marinobacter ZYF650 sp. nov., a marine bacterium isolated from seawater of the Mariana trench.</title>
        <authorList>
            <person name="Ahmad W."/>
        </authorList>
    </citation>
    <scope>NUCLEOTIDE SEQUENCE [LARGE SCALE GENOMIC DNA]</scope>
    <source>
        <strain evidence="3 4">ZYF650</strain>
    </source>
</reference>
<evidence type="ECO:0000313" key="4">
    <source>
        <dbReference type="Proteomes" id="UP000323161"/>
    </source>
</evidence>
<feature type="domain" description="Phosphoribosyltransferase" evidence="2">
    <location>
        <begin position="146"/>
        <end position="241"/>
    </location>
</feature>
<evidence type="ECO:0000256" key="1">
    <source>
        <dbReference type="ARBA" id="ARBA00008007"/>
    </source>
</evidence>
<protein>
    <submittedName>
        <fullName evidence="3">ComF family protein</fullName>
    </submittedName>
</protein>
<evidence type="ECO:0000313" key="3">
    <source>
        <dbReference type="EMBL" id="KAA1176315.1"/>
    </source>
</evidence>
<dbReference type="Pfam" id="PF00156">
    <property type="entry name" value="Pribosyltran"/>
    <property type="match status" value="1"/>
</dbReference>
<accession>A0A5B0VQ36</accession>
<dbReference type="Gene3D" id="3.40.50.2020">
    <property type="match status" value="1"/>
</dbReference>